<organism evidence="1 2">
    <name type="scientific">Brachionus calyciflorus</name>
    <dbReference type="NCBI Taxonomy" id="104777"/>
    <lineage>
        <taxon>Eukaryota</taxon>
        <taxon>Metazoa</taxon>
        <taxon>Spiralia</taxon>
        <taxon>Gnathifera</taxon>
        <taxon>Rotifera</taxon>
        <taxon>Eurotatoria</taxon>
        <taxon>Monogononta</taxon>
        <taxon>Pseudotrocha</taxon>
        <taxon>Ploima</taxon>
        <taxon>Brachionidae</taxon>
        <taxon>Brachionus</taxon>
    </lineage>
</organism>
<evidence type="ECO:0000313" key="1">
    <source>
        <dbReference type="EMBL" id="CAF1096228.1"/>
    </source>
</evidence>
<name>A0A814NUV0_9BILA</name>
<accession>A0A814NUV0</accession>
<proteinExistence type="predicted"/>
<comment type="caution">
    <text evidence="1">The sequence shown here is derived from an EMBL/GenBank/DDBJ whole genome shotgun (WGS) entry which is preliminary data.</text>
</comment>
<sequence length="351" mass="41544">MAVSKFVELFEEKLKKNNMGETFSFNDYLNELNTLTPTKDISKLGLAYDLTDEEIFDYSKECILRNLINNTDFKKESKFSLEIIFKVYEFMKKTTYSPDLLAESFILLHSSKCNGKWHNFKAFFEHFDCHIVKREDFEYYDELKSLFESILKIDYFKSTVIDSVKNLYAKADFNFSHLELVMLNCGLESLLGFAGKNKIYVNVQQFLHIKKNRRFKWFLDEEKNIVFNLEFIRLIFHETVHVVLRSNTKDLNSSSPFLDKKKPQQPIISEKDLLELGLKTEIKVFHGLLNLLDSFETGELNVPLCAQFVEDFLANKQVDFNLEKSQCKTFRELDFLKMALDYRPRESKRFF</sequence>
<dbReference type="Proteomes" id="UP000663879">
    <property type="component" value="Unassembled WGS sequence"/>
</dbReference>
<dbReference type="AlphaFoldDB" id="A0A814NUV0"/>
<gene>
    <name evidence="1" type="ORF">OXX778_LOCUS20921</name>
</gene>
<keyword evidence="2" id="KW-1185">Reference proteome</keyword>
<dbReference type="EMBL" id="CAJNOC010007305">
    <property type="protein sequence ID" value="CAF1096228.1"/>
    <property type="molecule type" value="Genomic_DNA"/>
</dbReference>
<evidence type="ECO:0000313" key="2">
    <source>
        <dbReference type="Proteomes" id="UP000663879"/>
    </source>
</evidence>
<reference evidence="1" key="1">
    <citation type="submission" date="2021-02" db="EMBL/GenBank/DDBJ databases">
        <authorList>
            <person name="Nowell W R."/>
        </authorList>
    </citation>
    <scope>NUCLEOTIDE SEQUENCE</scope>
    <source>
        <strain evidence="1">Ploen Becks lab</strain>
    </source>
</reference>
<protein>
    <submittedName>
        <fullName evidence="1">Uncharacterized protein</fullName>
    </submittedName>
</protein>
<dbReference type="OrthoDB" id="10378705at2759"/>